<dbReference type="Gene3D" id="2.40.110.10">
    <property type="entry name" value="Butyryl-CoA Dehydrogenase, subunit A, domain 2"/>
    <property type="match status" value="1"/>
</dbReference>
<sequence length="390" mass="42967">MAENFVLDKEMLARFAARATEYDRENRFCQEDFDELKDAGYLLMGVPEKLGGYGMNLAQVAEQTRKLAYYAPATALCINMHNYWVGLAADLSRSGDKSIDWLLEDAANGEVFAAGHGESGNDLPVLLSTTQAKRVDNGYQFTGRKSFGSLTPVWTRLGLHGVDTSDPDNPRIVHAFMKRDDDGYEIKETWDVMGMRATGSDDTILNGVFVPDSRIARIVPAGAAGLDQFVLGIFAWALINFGNIYYSLAKRALDITIESVQKKPSVGLLNGMSHHPDVQHGVAEMTMMLEGIAPQLNEVARDWAEGVDHGPGWGLKIIAAKYNAVETGWKVVDRAMDISGGFGMFKKSELERLFRDARAGRFHPANSALSHEFIGKGMLGINPDDQPRWG</sequence>
<dbReference type="InterPro" id="IPR013107">
    <property type="entry name" value="Acyl-CoA_DH_C"/>
</dbReference>
<dbReference type="InterPro" id="IPR013786">
    <property type="entry name" value="AcylCoA_DH/ox_N"/>
</dbReference>
<dbReference type="GO" id="GO:0050660">
    <property type="term" value="F:flavin adenine dinucleotide binding"/>
    <property type="evidence" value="ECO:0007669"/>
    <property type="project" value="InterPro"/>
</dbReference>
<dbReference type="Pfam" id="PF08028">
    <property type="entry name" value="Acyl-CoA_dh_2"/>
    <property type="match status" value="1"/>
</dbReference>
<dbReference type="EMBL" id="UINC01001361">
    <property type="protein sequence ID" value="SUZ78651.1"/>
    <property type="molecule type" value="Genomic_DNA"/>
</dbReference>
<dbReference type="Pfam" id="PF02771">
    <property type="entry name" value="Acyl-CoA_dh_N"/>
    <property type="match status" value="1"/>
</dbReference>
<feature type="domain" description="Acyl-CoA dehydrogenase C-terminal" evidence="3">
    <location>
        <begin position="248"/>
        <end position="366"/>
    </location>
</feature>
<accession>A0A381QH27</accession>
<dbReference type="InterPro" id="IPR046373">
    <property type="entry name" value="Acyl-CoA_Oxase/DH_mid-dom_sf"/>
</dbReference>
<dbReference type="Gene3D" id="1.20.140.10">
    <property type="entry name" value="Butyryl-CoA Dehydrogenase, subunit A, domain 3"/>
    <property type="match status" value="1"/>
</dbReference>
<dbReference type="PANTHER" id="PTHR43884">
    <property type="entry name" value="ACYL-COA DEHYDROGENASE"/>
    <property type="match status" value="1"/>
</dbReference>
<protein>
    <recommendedName>
        <fullName evidence="5">Acyl-CoA dehydrogenase C-terminal domain-containing protein</fullName>
    </recommendedName>
</protein>
<organism evidence="4">
    <name type="scientific">marine metagenome</name>
    <dbReference type="NCBI Taxonomy" id="408172"/>
    <lineage>
        <taxon>unclassified sequences</taxon>
        <taxon>metagenomes</taxon>
        <taxon>ecological metagenomes</taxon>
    </lineage>
</organism>
<dbReference type="Gene3D" id="1.10.540.10">
    <property type="entry name" value="Acyl-CoA dehydrogenase/oxidase, N-terminal domain"/>
    <property type="match status" value="1"/>
</dbReference>
<dbReference type="InterPro" id="IPR009100">
    <property type="entry name" value="AcylCoA_DH/oxidase_NM_dom_sf"/>
</dbReference>
<evidence type="ECO:0008006" key="5">
    <source>
        <dbReference type="Google" id="ProtNLM"/>
    </source>
</evidence>
<dbReference type="GO" id="GO:0003995">
    <property type="term" value="F:acyl-CoA dehydrogenase activity"/>
    <property type="evidence" value="ECO:0007669"/>
    <property type="project" value="TreeGrafter"/>
</dbReference>
<evidence type="ECO:0000313" key="4">
    <source>
        <dbReference type="EMBL" id="SUZ78651.1"/>
    </source>
</evidence>
<dbReference type="SUPFAM" id="SSF47203">
    <property type="entry name" value="Acyl-CoA dehydrogenase C-terminal domain-like"/>
    <property type="match status" value="1"/>
</dbReference>
<evidence type="ECO:0000259" key="3">
    <source>
        <dbReference type="Pfam" id="PF08028"/>
    </source>
</evidence>
<feature type="domain" description="Acyl-CoA dehydrogenase/oxidase N-terminal" evidence="2">
    <location>
        <begin position="14"/>
        <end position="85"/>
    </location>
</feature>
<dbReference type="SUPFAM" id="SSF56645">
    <property type="entry name" value="Acyl-CoA dehydrogenase NM domain-like"/>
    <property type="match status" value="1"/>
</dbReference>
<proteinExistence type="predicted"/>
<dbReference type="InterPro" id="IPR036250">
    <property type="entry name" value="AcylCo_DH-like_C"/>
</dbReference>
<dbReference type="PANTHER" id="PTHR43884:SF25">
    <property type="entry name" value="ACYL-COA DEHYDROGENASE YDBM-RELATED"/>
    <property type="match status" value="1"/>
</dbReference>
<dbReference type="InterPro" id="IPR037069">
    <property type="entry name" value="AcylCoA_DH/ox_N_sf"/>
</dbReference>
<keyword evidence="1" id="KW-0560">Oxidoreductase</keyword>
<reference evidence="4" key="1">
    <citation type="submission" date="2018-05" db="EMBL/GenBank/DDBJ databases">
        <authorList>
            <person name="Lanie J.A."/>
            <person name="Ng W.-L."/>
            <person name="Kazmierczak K.M."/>
            <person name="Andrzejewski T.M."/>
            <person name="Davidsen T.M."/>
            <person name="Wayne K.J."/>
            <person name="Tettelin H."/>
            <person name="Glass J.I."/>
            <person name="Rusch D."/>
            <person name="Podicherti R."/>
            <person name="Tsui H.-C.T."/>
            <person name="Winkler M.E."/>
        </authorList>
    </citation>
    <scope>NUCLEOTIDE SEQUENCE</scope>
</reference>
<dbReference type="PIRSF" id="PIRSF016578">
    <property type="entry name" value="HsaA"/>
    <property type="match status" value="1"/>
</dbReference>
<evidence type="ECO:0000259" key="2">
    <source>
        <dbReference type="Pfam" id="PF02771"/>
    </source>
</evidence>
<name>A0A381QH27_9ZZZZ</name>
<gene>
    <name evidence="4" type="ORF">METZ01_LOCUS31505</name>
</gene>
<evidence type="ECO:0000256" key="1">
    <source>
        <dbReference type="ARBA" id="ARBA00023002"/>
    </source>
</evidence>
<dbReference type="AlphaFoldDB" id="A0A381QH27"/>